<organism evidence="2 3">
    <name type="scientific">Lentibacillus juripiscarius</name>
    <dbReference type="NCBI Taxonomy" id="257446"/>
    <lineage>
        <taxon>Bacteria</taxon>
        <taxon>Bacillati</taxon>
        <taxon>Bacillota</taxon>
        <taxon>Bacilli</taxon>
        <taxon>Bacillales</taxon>
        <taxon>Bacillaceae</taxon>
        <taxon>Lentibacillus</taxon>
    </lineage>
</organism>
<dbReference type="PANTHER" id="PTHR39158:SF1">
    <property type="entry name" value="DNAJ HOMOLOG SUBFAMILY C MEMBER 28"/>
    <property type="match status" value="1"/>
</dbReference>
<dbReference type="EMBL" id="JBHUNA010000005">
    <property type="protein sequence ID" value="MFD2759919.1"/>
    <property type="molecule type" value="Genomic_DNA"/>
</dbReference>
<reference evidence="3" key="1">
    <citation type="journal article" date="2019" name="Int. J. Syst. Evol. Microbiol.">
        <title>The Global Catalogue of Microorganisms (GCM) 10K type strain sequencing project: providing services to taxonomists for standard genome sequencing and annotation.</title>
        <authorList>
            <consortium name="The Broad Institute Genomics Platform"/>
            <consortium name="The Broad Institute Genome Sequencing Center for Infectious Disease"/>
            <person name="Wu L."/>
            <person name="Ma J."/>
        </authorList>
    </citation>
    <scope>NUCLEOTIDE SEQUENCE [LARGE SCALE GENOMIC DNA]</scope>
    <source>
        <strain evidence="3">TISTR 1535</strain>
    </source>
</reference>
<dbReference type="PANTHER" id="PTHR39158">
    <property type="entry name" value="OS08G0560600 PROTEIN"/>
    <property type="match status" value="1"/>
</dbReference>
<dbReference type="InterPro" id="IPR052573">
    <property type="entry name" value="DnaJ_C_subfamily_28"/>
</dbReference>
<name>A0ABW5V5T4_9BACI</name>
<gene>
    <name evidence="2" type="ORF">ACFSUO_02840</name>
</gene>
<proteinExistence type="predicted"/>
<evidence type="ECO:0000259" key="1">
    <source>
        <dbReference type="Pfam" id="PF09350"/>
    </source>
</evidence>
<dbReference type="Pfam" id="PF09350">
    <property type="entry name" value="DJC28_CD"/>
    <property type="match status" value="1"/>
</dbReference>
<sequence>MYLIVEDKIREAIKNGDFDDLPGKGEKLNLRDDLPGLSPELNQAYKILKNAGFVPDKNEEKKTGKSTTAGDLMTYATGEEQNSKGKKQKEVDELVQKRKLHRNSAYPSYRNKIFKKLCGR</sequence>
<dbReference type="Proteomes" id="UP001597502">
    <property type="component" value="Unassembled WGS sequence"/>
</dbReference>
<dbReference type="RefSeq" id="WP_382390889.1">
    <property type="nucleotide sequence ID" value="NZ_JBHUNA010000005.1"/>
</dbReference>
<evidence type="ECO:0000313" key="2">
    <source>
        <dbReference type="EMBL" id="MFD2759919.1"/>
    </source>
</evidence>
<dbReference type="InterPro" id="IPR018961">
    <property type="entry name" value="DnaJ_homolog_subfam-C_membr-28"/>
</dbReference>
<accession>A0ABW5V5T4</accession>
<evidence type="ECO:0000313" key="3">
    <source>
        <dbReference type="Proteomes" id="UP001597502"/>
    </source>
</evidence>
<feature type="domain" description="DnaJ homologue subfamily C member 28 conserved" evidence="1">
    <location>
        <begin position="4"/>
        <end position="63"/>
    </location>
</feature>
<protein>
    <submittedName>
        <fullName evidence="2">DUF1992 domain-containing protein</fullName>
    </submittedName>
</protein>
<keyword evidence="3" id="KW-1185">Reference proteome</keyword>
<comment type="caution">
    <text evidence="2">The sequence shown here is derived from an EMBL/GenBank/DDBJ whole genome shotgun (WGS) entry which is preliminary data.</text>
</comment>